<comment type="similarity">
    <text evidence="5 17">Belongs to the sugar phosphate cyclases superfamily. Dehydroquinate synthase family.</text>
</comment>
<evidence type="ECO:0000256" key="12">
    <source>
        <dbReference type="ARBA" id="ARBA00022833"/>
    </source>
</evidence>
<comment type="function">
    <text evidence="17">Catalyzes the conversion of 3-deoxy-D-arabino-heptulosonate 7-phosphate (DAHP) to dehydroquinate (DHQ).</text>
</comment>
<feature type="binding site" evidence="17">
    <location>
        <position position="143"/>
    </location>
    <ligand>
        <name>NAD(+)</name>
        <dbReference type="ChEBI" id="CHEBI:57540"/>
    </ligand>
</feature>
<keyword evidence="12 17" id="KW-0862">Zinc</keyword>
<dbReference type="EC" id="4.2.3.4" evidence="6 17"/>
<evidence type="ECO:0000256" key="3">
    <source>
        <dbReference type="ARBA" id="ARBA00004496"/>
    </source>
</evidence>
<dbReference type="Pfam" id="PF01761">
    <property type="entry name" value="DHQ_synthase"/>
    <property type="match status" value="1"/>
</dbReference>
<keyword evidence="8 17" id="KW-0963">Cytoplasm</keyword>
<evidence type="ECO:0000256" key="9">
    <source>
        <dbReference type="ARBA" id="ARBA00022605"/>
    </source>
</evidence>
<dbReference type="PIRSF" id="PIRSF001455">
    <property type="entry name" value="DHQ_synth"/>
    <property type="match status" value="1"/>
</dbReference>
<evidence type="ECO:0000313" key="20">
    <source>
        <dbReference type="EMBL" id="SPE18856.1"/>
    </source>
</evidence>
<keyword evidence="13 17" id="KW-0520">NAD</keyword>
<feature type="binding site" evidence="17">
    <location>
        <position position="185"/>
    </location>
    <ligand>
        <name>Zn(2+)</name>
        <dbReference type="ChEBI" id="CHEBI:29105"/>
    </ligand>
</feature>
<dbReference type="GO" id="GO:0046872">
    <property type="term" value="F:metal ion binding"/>
    <property type="evidence" value="ECO:0007669"/>
    <property type="project" value="UniProtKB-KW"/>
</dbReference>
<dbReference type="Pfam" id="PF24621">
    <property type="entry name" value="DHQS_C"/>
    <property type="match status" value="1"/>
</dbReference>
<evidence type="ECO:0000256" key="17">
    <source>
        <dbReference type="HAMAP-Rule" id="MF_00110"/>
    </source>
</evidence>
<dbReference type="PANTHER" id="PTHR43622">
    <property type="entry name" value="3-DEHYDROQUINATE SYNTHASE"/>
    <property type="match status" value="1"/>
</dbReference>
<evidence type="ECO:0000256" key="16">
    <source>
        <dbReference type="ARBA" id="ARBA00023285"/>
    </source>
</evidence>
<dbReference type="InterPro" id="IPR030960">
    <property type="entry name" value="DHQS/DOIS_N"/>
</dbReference>
<evidence type="ECO:0000256" key="7">
    <source>
        <dbReference type="ARBA" id="ARBA00017684"/>
    </source>
</evidence>
<dbReference type="HAMAP" id="MF_00110">
    <property type="entry name" value="DHQ_synthase"/>
    <property type="match status" value="1"/>
</dbReference>
<organism evidence="20 21">
    <name type="scientific">Latilactobacillus sakei</name>
    <name type="common">Lactobacillus sakei</name>
    <dbReference type="NCBI Taxonomy" id="1599"/>
    <lineage>
        <taxon>Bacteria</taxon>
        <taxon>Bacillati</taxon>
        <taxon>Bacillota</taxon>
        <taxon>Bacilli</taxon>
        <taxon>Lactobacillales</taxon>
        <taxon>Lactobacillaceae</taxon>
        <taxon>Latilactobacillus</taxon>
    </lineage>
</organism>
<comment type="pathway">
    <text evidence="4 17">Metabolic intermediate biosynthesis; chorismate biosynthesis; chorismate from D-erythrose 4-phosphate and phosphoenolpyruvate: step 2/7.</text>
</comment>
<dbReference type="InterPro" id="IPR016037">
    <property type="entry name" value="DHQ_synth_AroB"/>
</dbReference>
<feature type="binding site" evidence="17">
    <location>
        <position position="246"/>
    </location>
    <ligand>
        <name>Zn(2+)</name>
        <dbReference type="ChEBI" id="CHEBI:29105"/>
    </ligand>
</feature>
<dbReference type="PANTHER" id="PTHR43622:SF7">
    <property type="entry name" value="3-DEHYDROQUINATE SYNTHASE, CHLOROPLASTIC"/>
    <property type="match status" value="1"/>
</dbReference>
<sequence>MPTISVNLTTQEYQIKIENGLATSIGREVQQVWSARKIALVTDTIVGPLYQAQVAAQLTQAGFQVTVLTVPAGESAKSLEQAMSLYEALVTANFNRSDGLIALGGGVVGDLTGFIASTYMRGLPFIQIPTSLLAQVDSSVGGKTAVDLPAGKNLVGTFYQPELVLIDPQMLETLPQRQLVTGYAEVIKVAALVGADFWNLVQQIESPTAILDKAPELIARSIAYKAQIVMADVQESGQRRLLNFGHTIGHAVESLADGELTHGEAVSIGLMAISRLFEQPTQITAQLQTVLERVGLPVTHPLLQSPALFEKIAHDKKNQGALINIVYLKAIGQPTILQLPLTQFSTQLKMKRRSF</sequence>
<dbReference type="InterPro" id="IPR056179">
    <property type="entry name" value="DHQS_C"/>
</dbReference>
<dbReference type="GO" id="GO:0005737">
    <property type="term" value="C:cytoplasm"/>
    <property type="evidence" value="ECO:0007669"/>
    <property type="project" value="UniProtKB-SubCell"/>
</dbReference>
<dbReference type="GO" id="GO:0008652">
    <property type="term" value="P:amino acid biosynthetic process"/>
    <property type="evidence" value="ECO:0007669"/>
    <property type="project" value="UniProtKB-KW"/>
</dbReference>
<comment type="subcellular location">
    <subcellularLocation>
        <location evidence="3 17">Cytoplasm</location>
    </subcellularLocation>
</comment>
<dbReference type="NCBIfam" id="TIGR01357">
    <property type="entry name" value="aroB"/>
    <property type="match status" value="1"/>
</dbReference>
<dbReference type="GO" id="GO:0009423">
    <property type="term" value="P:chorismate biosynthetic process"/>
    <property type="evidence" value="ECO:0007669"/>
    <property type="project" value="UniProtKB-UniRule"/>
</dbReference>
<dbReference type="FunFam" id="3.40.50.1970:FF:000001">
    <property type="entry name" value="3-dehydroquinate synthase"/>
    <property type="match status" value="1"/>
</dbReference>
<feature type="domain" description="3-dehydroquinate synthase C-terminal" evidence="19">
    <location>
        <begin position="182"/>
        <end position="318"/>
    </location>
</feature>
<dbReference type="Proteomes" id="UP000239650">
    <property type="component" value="Unassembled WGS sequence"/>
</dbReference>
<reference evidence="20 21" key="1">
    <citation type="submission" date="2018-02" db="EMBL/GenBank/DDBJ databases">
        <authorList>
            <person name="Rodrigo-Torres L."/>
            <person name="Arahal R. D."/>
            <person name="Lucena T."/>
        </authorList>
    </citation>
    <scope>NUCLEOTIDE SEQUENCE [LARGE SCALE GENOMIC DNA]</scope>
    <source>
        <strain evidence="20 21">CECT 9267</strain>
    </source>
</reference>
<comment type="caution">
    <text evidence="20">The sequence shown here is derived from an EMBL/GenBank/DDBJ whole genome shotgun (WGS) entry which is preliminary data.</text>
</comment>
<evidence type="ECO:0000256" key="15">
    <source>
        <dbReference type="ARBA" id="ARBA00023239"/>
    </source>
</evidence>
<accession>A0AAE8J3K1</accession>
<dbReference type="GO" id="GO:0003856">
    <property type="term" value="F:3-dehydroquinate synthase activity"/>
    <property type="evidence" value="ECO:0007669"/>
    <property type="project" value="UniProtKB-UniRule"/>
</dbReference>
<dbReference type="AlphaFoldDB" id="A0AAE8J3K1"/>
<keyword evidence="15 17" id="KW-0456">Lyase</keyword>
<dbReference type="Gene3D" id="3.40.50.1970">
    <property type="match status" value="1"/>
</dbReference>
<dbReference type="GO" id="GO:0000166">
    <property type="term" value="F:nucleotide binding"/>
    <property type="evidence" value="ECO:0007669"/>
    <property type="project" value="UniProtKB-KW"/>
</dbReference>
<evidence type="ECO:0000256" key="6">
    <source>
        <dbReference type="ARBA" id="ARBA00013031"/>
    </source>
</evidence>
<dbReference type="SUPFAM" id="SSF56796">
    <property type="entry name" value="Dehydroquinate synthase-like"/>
    <property type="match status" value="1"/>
</dbReference>
<evidence type="ECO:0000313" key="21">
    <source>
        <dbReference type="Proteomes" id="UP000239650"/>
    </source>
</evidence>
<comment type="cofactor">
    <cofactor evidence="2 17">
        <name>NAD(+)</name>
        <dbReference type="ChEBI" id="CHEBI:57540"/>
    </cofactor>
</comment>
<evidence type="ECO:0000256" key="10">
    <source>
        <dbReference type="ARBA" id="ARBA00022723"/>
    </source>
</evidence>
<dbReference type="CDD" id="cd08195">
    <property type="entry name" value="DHQS"/>
    <property type="match status" value="1"/>
</dbReference>
<dbReference type="InterPro" id="IPR030963">
    <property type="entry name" value="DHQ_synth_fam"/>
</dbReference>
<keyword evidence="9 17" id="KW-0028">Amino-acid biosynthesis</keyword>
<feature type="domain" description="3-dehydroquinate synthase N-terminal" evidence="18">
    <location>
        <begin position="68"/>
        <end position="179"/>
    </location>
</feature>
<evidence type="ECO:0000259" key="18">
    <source>
        <dbReference type="Pfam" id="PF01761"/>
    </source>
</evidence>
<evidence type="ECO:0000256" key="11">
    <source>
        <dbReference type="ARBA" id="ARBA00022741"/>
    </source>
</evidence>
<evidence type="ECO:0000256" key="5">
    <source>
        <dbReference type="ARBA" id="ARBA00005412"/>
    </source>
</evidence>
<evidence type="ECO:0000256" key="8">
    <source>
        <dbReference type="ARBA" id="ARBA00022490"/>
    </source>
</evidence>
<dbReference type="EMBL" id="OKRC01000001">
    <property type="protein sequence ID" value="SPE18856.1"/>
    <property type="molecule type" value="Genomic_DNA"/>
</dbReference>
<evidence type="ECO:0000256" key="13">
    <source>
        <dbReference type="ARBA" id="ARBA00023027"/>
    </source>
</evidence>
<keyword evidence="14 17" id="KW-0057">Aromatic amino acid biosynthesis</keyword>
<comment type="cofactor">
    <cofactor evidence="17">
        <name>Co(2+)</name>
        <dbReference type="ChEBI" id="CHEBI:48828"/>
    </cofactor>
    <cofactor evidence="17">
        <name>Zn(2+)</name>
        <dbReference type="ChEBI" id="CHEBI:29105"/>
    </cofactor>
    <text evidence="17">Binds 1 divalent metal cation per subunit. Can use either Co(2+) or Zn(2+).</text>
</comment>
<dbReference type="RefSeq" id="WP_105300019.1">
    <property type="nucleotide sequence ID" value="NZ_CP099485.1"/>
</dbReference>
<dbReference type="Gene3D" id="1.20.1090.10">
    <property type="entry name" value="Dehydroquinate synthase-like - alpha domain"/>
    <property type="match status" value="1"/>
</dbReference>
<evidence type="ECO:0000256" key="4">
    <source>
        <dbReference type="ARBA" id="ARBA00004661"/>
    </source>
</evidence>
<comment type="caution">
    <text evidence="17">Lacks conserved residue(s) required for the propagation of feature annotation.</text>
</comment>
<name>A0AAE8J3K1_LATSK</name>
<dbReference type="InterPro" id="IPR050071">
    <property type="entry name" value="Dehydroquinate_synthase"/>
</dbReference>
<keyword evidence="16 17" id="KW-0170">Cobalt</keyword>
<keyword evidence="11 17" id="KW-0547">Nucleotide-binding</keyword>
<evidence type="ECO:0000256" key="14">
    <source>
        <dbReference type="ARBA" id="ARBA00023141"/>
    </source>
</evidence>
<evidence type="ECO:0000259" key="19">
    <source>
        <dbReference type="Pfam" id="PF24621"/>
    </source>
</evidence>
<dbReference type="GO" id="GO:0009073">
    <property type="term" value="P:aromatic amino acid family biosynthetic process"/>
    <property type="evidence" value="ECO:0007669"/>
    <property type="project" value="UniProtKB-KW"/>
</dbReference>
<comment type="catalytic activity">
    <reaction evidence="1 17">
        <text>7-phospho-2-dehydro-3-deoxy-D-arabino-heptonate = 3-dehydroquinate + phosphate</text>
        <dbReference type="Rhea" id="RHEA:21968"/>
        <dbReference type="ChEBI" id="CHEBI:32364"/>
        <dbReference type="ChEBI" id="CHEBI:43474"/>
        <dbReference type="ChEBI" id="CHEBI:58394"/>
        <dbReference type="EC" id="4.2.3.4"/>
    </reaction>
</comment>
<gene>
    <name evidence="17 20" type="primary">aroB</name>
    <name evidence="20" type="ORF">LAS9267_00341</name>
</gene>
<feature type="binding site" evidence="17">
    <location>
        <position position="152"/>
    </location>
    <ligand>
        <name>NAD(+)</name>
        <dbReference type="ChEBI" id="CHEBI:57540"/>
    </ligand>
</feature>
<evidence type="ECO:0000256" key="1">
    <source>
        <dbReference type="ARBA" id="ARBA00001393"/>
    </source>
</evidence>
<feature type="binding site" evidence="17">
    <location>
        <begin position="130"/>
        <end position="131"/>
    </location>
    <ligand>
        <name>NAD(+)</name>
        <dbReference type="ChEBI" id="CHEBI:57540"/>
    </ligand>
</feature>
<feature type="binding site" evidence="17">
    <location>
        <position position="262"/>
    </location>
    <ligand>
        <name>Zn(2+)</name>
        <dbReference type="ChEBI" id="CHEBI:29105"/>
    </ligand>
</feature>
<protein>
    <recommendedName>
        <fullName evidence="7 17">3-dehydroquinate synthase</fullName>
        <shortName evidence="17">DHQS</shortName>
        <ecNumber evidence="6 17">4.2.3.4</ecNumber>
    </recommendedName>
</protein>
<keyword evidence="10 17" id="KW-0479">Metal-binding</keyword>
<feature type="binding site" evidence="17">
    <location>
        <begin position="106"/>
        <end position="110"/>
    </location>
    <ligand>
        <name>NAD(+)</name>
        <dbReference type="ChEBI" id="CHEBI:57540"/>
    </ligand>
</feature>
<evidence type="ECO:0000256" key="2">
    <source>
        <dbReference type="ARBA" id="ARBA00001911"/>
    </source>
</evidence>
<proteinExistence type="inferred from homology"/>